<evidence type="ECO:0000256" key="5">
    <source>
        <dbReference type="ARBA" id="ARBA00023224"/>
    </source>
</evidence>
<feature type="transmembrane region" description="Helical" evidence="6">
    <location>
        <begin position="28"/>
        <end position="47"/>
    </location>
</feature>
<dbReference type="EMBL" id="BRZM01000232">
    <property type="protein sequence ID" value="GLD69458.1"/>
    <property type="molecule type" value="Genomic_DNA"/>
</dbReference>
<evidence type="ECO:0000256" key="2">
    <source>
        <dbReference type="ARBA" id="ARBA00023040"/>
    </source>
</evidence>
<comment type="subcellular location">
    <subcellularLocation>
        <location evidence="1">Membrane</location>
        <topology evidence="1">Multi-pass membrane protein</topology>
    </subcellularLocation>
</comment>
<dbReference type="GO" id="GO:0005886">
    <property type="term" value="C:plasma membrane"/>
    <property type="evidence" value="ECO:0007669"/>
    <property type="project" value="TreeGrafter"/>
</dbReference>
<feature type="transmembrane region" description="Helical" evidence="6">
    <location>
        <begin position="202"/>
        <end position="228"/>
    </location>
</feature>
<evidence type="ECO:0000256" key="4">
    <source>
        <dbReference type="ARBA" id="ARBA00023180"/>
    </source>
</evidence>
<dbReference type="AlphaFoldDB" id="A0AAD3NBT6"/>
<sequence length="469" mass="52129">MFVNSSSPSNSSLDSEHVHFTVCYLLGMVYKMTKMLLLVPLSVLVLYHGYRRWQQQCSFKTMTHTDVFTYHLAAVELIGLLGTVLFCCGYYSDLPNLVTAGYYLTSCVFYGESFFHLLTCGERYLAVVHPITYLGLRNPHTSDEQSDSLDTGEKDGQTLLRPPYSANMLVNSSFADFFPDTPHLSPNSSHLPLACWDTMVSVLIFTSFSVTNILLMLPLYALVLCLGFQRWRRQCSGSTTATTSHSDVFTYHMVAMEMVSVLGSLLYCVGAYADLLEMIVYSLSIFFAFWSVKVHFHVLTCVECYLAVVRPVTYLGLKNKGGVRIRNTSIGCIWLLCVIWGILVALTGFIVCMIMYFCLVAFALIINSFCCISVLRALRCPGPGEACGGRVRVNQSKQRAFHTIVTIMGVQLFCLGGMLVCDALEVSLVLSDIVGCAVMTCAIWFSLPNSLVLPLLFLQRAGKLPGCKH</sequence>
<evidence type="ECO:0000313" key="7">
    <source>
        <dbReference type="EMBL" id="GLD69458.1"/>
    </source>
</evidence>
<evidence type="ECO:0000256" key="3">
    <source>
        <dbReference type="ARBA" id="ARBA00023170"/>
    </source>
</evidence>
<keyword evidence="3" id="KW-0675">Receptor</keyword>
<keyword evidence="4" id="KW-0325">Glycoprotein</keyword>
<dbReference type="PANTHER" id="PTHR24232:SF41">
    <property type="entry name" value="LYSOPHOSPHATIDIC ACID RECEPTOR 4"/>
    <property type="match status" value="1"/>
</dbReference>
<protein>
    <recommendedName>
        <fullName evidence="9">G-protein coupled receptors family 1 profile domain-containing protein</fullName>
    </recommendedName>
</protein>
<feature type="transmembrane region" description="Helical" evidence="6">
    <location>
        <begin position="249"/>
        <end position="273"/>
    </location>
</feature>
<dbReference type="GO" id="GO:0007200">
    <property type="term" value="P:phospholipase C-activating G protein-coupled receptor signaling pathway"/>
    <property type="evidence" value="ECO:0007669"/>
    <property type="project" value="TreeGrafter"/>
</dbReference>
<keyword evidence="5" id="KW-0807">Transducer</keyword>
<accession>A0AAD3NBT6</accession>
<keyword evidence="2" id="KW-0297">G-protein coupled receptor</keyword>
<dbReference type="PANTHER" id="PTHR24232">
    <property type="entry name" value="G-PROTEIN COUPLED RECEPTOR"/>
    <property type="match status" value="1"/>
</dbReference>
<dbReference type="CDD" id="cd00637">
    <property type="entry name" value="7tm_classA_rhodopsin-like"/>
    <property type="match status" value="1"/>
</dbReference>
<feature type="transmembrane region" description="Helical" evidence="6">
    <location>
        <begin position="279"/>
        <end position="308"/>
    </location>
</feature>
<keyword evidence="6" id="KW-0472">Membrane</keyword>
<dbReference type="Gene3D" id="1.20.1070.10">
    <property type="entry name" value="Rhodopsin 7-helix transmembrane proteins"/>
    <property type="match status" value="2"/>
</dbReference>
<organism evidence="7 8">
    <name type="scientific">Lates japonicus</name>
    <name type="common">Japanese lates</name>
    <dbReference type="NCBI Taxonomy" id="270547"/>
    <lineage>
        <taxon>Eukaryota</taxon>
        <taxon>Metazoa</taxon>
        <taxon>Chordata</taxon>
        <taxon>Craniata</taxon>
        <taxon>Vertebrata</taxon>
        <taxon>Euteleostomi</taxon>
        <taxon>Actinopterygii</taxon>
        <taxon>Neopterygii</taxon>
        <taxon>Teleostei</taxon>
        <taxon>Neoteleostei</taxon>
        <taxon>Acanthomorphata</taxon>
        <taxon>Carangaria</taxon>
        <taxon>Carangaria incertae sedis</taxon>
        <taxon>Centropomidae</taxon>
        <taxon>Lates</taxon>
    </lineage>
</organism>
<name>A0AAD3NBT6_LATJO</name>
<feature type="transmembrane region" description="Helical" evidence="6">
    <location>
        <begin position="426"/>
        <end position="447"/>
    </location>
</feature>
<feature type="transmembrane region" description="Helical" evidence="6">
    <location>
        <begin position="354"/>
        <end position="378"/>
    </location>
</feature>
<dbReference type="GO" id="GO:0070915">
    <property type="term" value="F:lysophosphatidic acid receptor activity"/>
    <property type="evidence" value="ECO:0007669"/>
    <property type="project" value="TreeGrafter"/>
</dbReference>
<evidence type="ECO:0000313" key="8">
    <source>
        <dbReference type="Proteomes" id="UP001279410"/>
    </source>
</evidence>
<dbReference type="GO" id="GO:0035025">
    <property type="term" value="P:positive regulation of Rho protein signal transduction"/>
    <property type="evidence" value="ECO:0007669"/>
    <property type="project" value="TreeGrafter"/>
</dbReference>
<feature type="transmembrane region" description="Helical" evidence="6">
    <location>
        <begin position="399"/>
        <end position="420"/>
    </location>
</feature>
<feature type="transmembrane region" description="Helical" evidence="6">
    <location>
        <begin position="68"/>
        <end position="92"/>
    </location>
</feature>
<proteinExistence type="predicted"/>
<feature type="transmembrane region" description="Helical" evidence="6">
    <location>
        <begin position="329"/>
        <end position="348"/>
    </location>
</feature>
<comment type="caution">
    <text evidence="7">The sequence shown here is derived from an EMBL/GenBank/DDBJ whole genome shotgun (WGS) entry which is preliminary data.</text>
</comment>
<keyword evidence="6" id="KW-1133">Transmembrane helix</keyword>
<reference evidence="7" key="1">
    <citation type="submission" date="2022-08" db="EMBL/GenBank/DDBJ databases">
        <title>Genome sequencing of akame (Lates japonicus).</title>
        <authorList>
            <person name="Hashiguchi Y."/>
            <person name="Takahashi H."/>
        </authorList>
    </citation>
    <scope>NUCLEOTIDE SEQUENCE</scope>
    <source>
        <strain evidence="7">Kochi</strain>
    </source>
</reference>
<evidence type="ECO:0000256" key="6">
    <source>
        <dbReference type="SAM" id="Phobius"/>
    </source>
</evidence>
<gene>
    <name evidence="7" type="ORF">AKAME5_002077200</name>
</gene>
<keyword evidence="6" id="KW-0812">Transmembrane</keyword>
<dbReference type="Proteomes" id="UP001279410">
    <property type="component" value="Unassembled WGS sequence"/>
</dbReference>
<evidence type="ECO:0000256" key="1">
    <source>
        <dbReference type="ARBA" id="ARBA00004141"/>
    </source>
</evidence>
<keyword evidence="8" id="KW-1185">Reference proteome</keyword>
<evidence type="ECO:0008006" key="9">
    <source>
        <dbReference type="Google" id="ProtNLM"/>
    </source>
</evidence>